<proteinExistence type="predicted"/>
<dbReference type="Proteomes" id="UP000321960">
    <property type="component" value="Unassembled WGS sequence"/>
</dbReference>
<dbReference type="SUPFAM" id="SSF46955">
    <property type="entry name" value="Putative DNA-binding domain"/>
    <property type="match status" value="1"/>
</dbReference>
<keyword evidence="4" id="KW-1185">Reference proteome</keyword>
<evidence type="ECO:0000313" key="1">
    <source>
        <dbReference type="EMBL" id="GEP06771.1"/>
    </source>
</evidence>
<gene>
    <name evidence="2" type="ORF">GCM10007888_63640</name>
    <name evidence="1" type="ORF">MOX02_48090</name>
</gene>
<evidence type="ECO:0000313" key="3">
    <source>
        <dbReference type="Proteomes" id="UP000321960"/>
    </source>
</evidence>
<accession>A0A512JA00</accession>
<reference evidence="2" key="4">
    <citation type="submission" date="2023-01" db="EMBL/GenBank/DDBJ databases">
        <title>Draft genome sequence of Methylobacterium oxalidis strain NBRC 107715.</title>
        <authorList>
            <person name="Sun Q."/>
            <person name="Mori K."/>
        </authorList>
    </citation>
    <scope>NUCLEOTIDE SEQUENCE</scope>
    <source>
        <strain evidence="2">NBRC 107715</strain>
    </source>
</reference>
<reference evidence="1 3" key="3">
    <citation type="submission" date="2019-07" db="EMBL/GenBank/DDBJ databases">
        <title>Whole genome shotgun sequence of Methylobacterium oxalidis NBRC 107715.</title>
        <authorList>
            <person name="Hosoyama A."/>
            <person name="Uohara A."/>
            <person name="Ohji S."/>
            <person name="Ichikawa N."/>
        </authorList>
    </citation>
    <scope>NUCLEOTIDE SEQUENCE [LARGE SCALE GENOMIC DNA]</scope>
    <source>
        <strain evidence="1 3">NBRC 107715</strain>
    </source>
</reference>
<dbReference type="EMBL" id="BJZU01000121">
    <property type="protein sequence ID" value="GEP06771.1"/>
    <property type="molecule type" value="Genomic_DNA"/>
</dbReference>
<comment type="caution">
    <text evidence="1">The sequence shown here is derived from an EMBL/GenBank/DDBJ whole genome shotgun (WGS) entry which is preliminary data.</text>
</comment>
<evidence type="ECO:0000313" key="4">
    <source>
        <dbReference type="Proteomes" id="UP001156856"/>
    </source>
</evidence>
<reference evidence="4" key="2">
    <citation type="journal article" date="2019" name="Int. J. Syst. Evol. Microbiol.">
        <title>The Global Catalogue of Microorganisms (GCM) 10K type strain sequencing project: providing services to taxonomists for standard genome sequencing and annotation.</title>
        <authorList>
            <consortium name="The Broad Institute Genomics Platform"/>
            <consortium name="The Broad Institute Genome Sequencing Center for Infectious Disease"/>
            <person name="Wu L."/>
            <person name="Ma J."/>
        </authorList>
    </citation>
    <scope>NUCLEOTIDE SEQUENCE [LARGE SCALE GENOMIC DNA]</scope>
    <source>
        <strain evidence="4">NBRC 107715</strain>
    </source>
</reference>
<evidence type="ECO:0000313" key="2">
    <source>
        <dbReference type="EMBL" id="GLS67979.1"/>
    </source>
</evidence>
<sequence>MTLADRPPSYLSRATLAQELDVSESTVDEMVRRGVLPKPLRLSSGCVRWCWQDVQAALVTLKGGTETPASDPFLAGALNVTQTSESRRGTA</sequence>
<dbReference type="InterPro" id="IPR009061">
    <property type="entry name" value="DNA-bd_dom_put_sf"/>
</dbReference>
<dbReference type="EMBL" id="BSPK01000118">
    <property type="protein sequence ID" value="GLS67979.1"/>
    <property type="molecule type" value="Genomic_DNA"/>
</dbReference>
<protein>
    <submittedName>
        <fullName evidence="1">Uncharacterized protein</fullName>
    </submittedName>
</protein>
<dbReference type="Proteomes" id="UP001156856">
    <property type="component" value="Unassembled WGS sequence"/>
</dbReference>
<dbReference type="AlphaFoldDB" id="A0A512JA00"/>
<name>A0A512JA00_9HYPH</name>
<organism evidence="1 3">
    <name type="scientific">Methylobacterium oxalidis</name>
    <dbReference type="NCBI Taxonomy" id="944322"/>
    <lineage>
        <taxon>Bacteria</taxon>
        <taxon>Pseudomonadati</taxon>
        <taxon>Pseudomonadota</taxon>
        <taxon>Alphaproteobacteria</taxon>
        <taxon>Hyphomicrobiales</taxon>
        <taxon>Methylobacteriaceae</taxon>
        <taxon>Methylobacterium</taxon>
    </lineage>
</organism>
<reference evidence="2" key="1">
    <citation type="journal article" date="2014" name="Int. J. Syst. Evol. Microbiol.">
        <title>Complete genome of a new Firmicutes species belonging to the dominant human colonic microbiota ('Ruminococcus bicirculans') reveals two chromosomes and a selective capacity to utilize plant glucans.</title>
        <authorList>
            <consortium name="NISC Comparative Sequencing Program"/>
            <person name="Wegmann U."/>
            <person name="Louis P."/>
            <person name="Goesmann A."/>
            <person name="Henrissat B."/>
            <person name="Duncan S.H."/>
            <person name="Flint H.J."/>
        </authorList>
    </citation>
    <scope>NUCLEOTIDE SEQUENCE</scope>
    <source>
        <strain evidence="2">NBRC 107715</strain>
    </source>
</reference>